<evidence type="ECO:0000313" key="3">
    <source>
        <dbReference type="Proteomes" id="UP000193884"/>
    </source>
</evidence>
<keyword evidence="3" id="KW-1185">Reference proteome</keyword>
<feature type="region of interest" description="Disordered" evidence="1">
    <location>
        <begin position="81"/>
        <end position="100"/>
    </location>
</feature>
<protein>
    <submittedName>
        <fullName evidence="2">Uncharacterized protein</fullName>
    </submittedName>
</protein>
<gene>
    <name evidence="2" type="ORF">BST63_05070</name>
</gene>
<dbReference type="EMBL" id="NAFK01000132">
    <property type="protein sequence ID" value="OSJ33744.1"/>
    <property type="molecule type" value="Genomic_DNA"/>
</dbReference>
<comment type="caution">
    <text evidence="2">The sequence shown here is derived from an EMBL/GenBank/DDBJ whole genome shotgun (WGS) entry which is preliminary data.</text>
</comment>
<sequence length="100" mass="11357">MRDIREQLDRLRNDAADCKSISDLATDLRKRELFARLADHLSALASEVERATAVIVSGTPPELSPQHRQCWDAAAGRFRPRPGKYSLRRGMSSRRPVTRK</sequence>
<evidence type="ECO:0000313" key="2">
    <source>
        <dbReference type="EMBL" id="OSJ33744.1"/>
    </source>
</evidence>
<proteinExistence type="predicted"/>
<evidence type="ECO:0000256" key="1">
    <source>
        <dbReference type="SAM" id="MobiDB-lite"/>
    </source>
</evidence>
<accession>A0ABX3X971</accession>
<reference evidence="2 3" key="1">
    <citation type="submission" date="2017-03" db="EMBL/GenBank/DDBJ databases">
        <title>Whole genome sequences of fourteen strains of Bradyrhizobium canariense and one strain of Bradyrhizobium japonicum isolated from Lupinus (Papilionoideae: Genisteae) species in Algeria.</title>
        <authorList>
            <person name="Crovadore J."/>
            <person name="Chekireb D."/>
            <person name="Brachmann A."/>
            <person name="Chablais R."/>
            <person name="Cochard B."/>
            <person name="Lefort F."/>
        </authorList>
    </citation>
    <scope>NUCLEOTIDE SEQUENCE [LARGE SCALE GENOMIC DNA]</scope>
    <source>
        <strain evidence="2 3">UBMAN05</strain>
    </source>
</reference>
<dbReference type="Proteomes" id="UP000193884">
    <property type="component" value="Unassembled WGS sequence"/>
</dbReference>
<name>A0ABX3X971_9BRAD</name>
<organism evidence="2 3">
    <name type="scientific">Bradyrhizobium canariense</name>
    <dbReference type="NCBI Taxonomy" id="255045"/>
    <lineage>
        <taxon>Bacteria</taxon>
        <taxon>Pseudomonadati</taxon>
        <taxon>Pseudomonadota</taxon>
        <taxon>Alphaproteobacteria</taxon>
        <taxon>Hyphomicrobiales</taxon>
        <taxon>Nitrobacteraceae</taxon>
        <taxon>Bradyrhizobium</taxon>
    </lineage>
</organism>